<organism evidence="1 2">
    <name type="scientific">Peribacillus asahii</name>
    <dbReference type="NCBI Taxonomy" id="228899"/>
    <lineage>
        <taxon>Bacteria</taxon>
        <taxon>Bacillati</taxon>
        <taxon>Bacillota</taxon>
        <taxon>Bacilli</taxon>
        <taxon>Bacillales</taxon>
        <taxon>Bacillaceae</taxon>
        <taxon>Peribacillus</taxon>
    </lineage>
</organism>
<evidence type="ECO:0000313" key="2">
    <source>
        <dbReference type="Proteomes" id="UP000283095"/>
    </source>
</evidence>
<protein>
    <submittedName>
        <fullName evidence="1">Uncharacterized protein</fullName>
    </submittedName>
</protein>
<gene>
    <name evidence="1" type="ORF">BAOM_0927</name>
</gene>
<dbReference type="KEGG" id="pasa:BAOM_0927"/>
<dbReference type="AlphaFoldDB" id="A0A3Q9RKW1"/>
<dbReference type="Proteomes" id="UP000283095">
    <property type="component" value="Chromosome"/>
</dbReference>
<dbReference type="RefSeq" id="WP_127759203.1">
    <property type="nucleotide sequence ID" value="NZ_CP026095.1"/>
</dbReference>
<accession>A0A3Q9RKW1</accession>
<dbReference type="OrthoDB" id="286090at2"/>
<evidence type="ECO:0000313" key="1">
    <source>
        <dbReference type="EMBL" id="AZV41538.1"/>
    </source>
</evidence>
<name>A0A3Q9RKW1_9BACI</name>
<proteinExistence type="predicted"/>
<reference evidence="1 2" key="1">
    <citation type="submission" date="2018-01" db="EMBL/GenBank/DDBJ databases">
        <title>Bacillus asahii Genome sequencing and assembly.</title>
        <authorList>
            <person name="Jiang H."/>
            <person name="Feng Y."/>
            <person name="Zhao F."/>
            <person name="Lin X."/>
        </authorList>
    </citation>
    <scope>NUCLEOTIDE SEQUENCE [LARGE SCALE GENOMIC DNA]</scope>
    <source>
        <strain evidence="1 2">OM18</strain>
    </source>
</reference>
<dbReference type="EMBL" id="CP026095">
    <property type="protein sequence ID" value="AZV41538.1"/>
    <property type="molecule type" value="Genomic_DNA"/>
</dbReference>
<sequence length="162" mass="18961">MFSWRITKYNPKNRDERGSYLDGREWTCFSEVGTKVSEEDYLRTESNYINAITTFMGEMGLNRVYLNALEMWSDEVANQNASGFLSKMWVGKGVTTQEINELAKLTLRNVIWCKLSYKNDFFVHFGYDYYMYIGANKDCPNARKKVRASGLFVENFNSPYLH</sequence>